<dbReference type="AlphaFoldDB" id="A0A974XGG5"/>
<proteinExistence type="inferred from homology"/>
<evidence type="ECO:0000256" key="1">
    <source>
        <dbReference type="ARBA" id="ARBA00008522"/>
    </source>
</evidence>
<evidence type="ECO:0000313" key="4">
    <source>
        <dbReference type="Proteomes" id="UP000663499"/>
    </source>
</evidence>
<keyword evidence="4" id="KW-1185">Reference proteome</keyword>
<reference evidence="3" key="1">
    <citation type="submission" date="2021-03" db="EMBL/GenBank/DDBJ databases">
        <title>Alkalibacter marinus sp. nov., isolated from tidal flat sediment.</title>
        <authorList>
            <person name="Namirimu T."/>
            <person name="Yang J.-A."/>
            <person name="Yang S.-H."/>
            <person name="Kim Y.-J."/>
            <person name="Kwon K.K."/>
        </authorList>
    </citation>
    <scope>NUCLEOTIDE SEQUENCE</scope>
    <source>
        <strain evidence="3">ES005</strain>
    </source>
</reference>
<comment type="similarity">
    <text evidence="1 2">Belongs to the UPF0178 family.</text>
</comment>
<dbReference type="PANTHER" id="PTHR35146">
    <property type="entry name" value="UPF0178 PROTEIN YAII"/>
    <property type="match status" value="1"/>
</dbReference>
<gene>
    <name evidence="3" type="ORF">J0B03_08570</name>
</gene>
<sequence>MKILIDADGCPVVDTTVRMAREYNIPCIILCDTAHQIQRPGATTRILSKGSDSVDFALVNMVEKGDLVITQDYGLAAMCIARGAQVLHQDGRPYTSENIDGLLFSRHASKKARQAGLRVKGPKKRSKDQDRYFETSLRNILERNSFENTEG</sequence>
<dbReference type="KEGG" id="alka:J0B03_08570"/>
<dbReference type="NCBIfam" id="NF001095">
    <property type="entry name" value="PRK00124.1"/>
    <property type="match status" value="1"/>
</dbReference>
<dbReference type="EMBL" id="CP071444">
    <property type="protein sequence ID" value="QSX07863.1"/>
    <property type="molecule type" value="Genomic_DNA"/>
</dbReference>
<dbReference type="PANTHER" id="PTHR35146:SF1">
    <property type="entry name" value="UPF0178 PROTEIN YAII"/>
    <property type="match status" value="1"/>
</dbReference>
<evidence type="ECO:0000313" key="3">
    <source>
        <dbReference type="EMBL" id="QSX07863.1"/>
    </source>
</evidence>
<dbReference type="InterPro" id="IPR003791">
    <property type="entry name" value="UPF0178"/>
</dbReference>
<accession>A0A974XGG5</accession>
<dbReference type="RefSeq" id="WP_207299205.1">
    <property type="nucleotide sequence ID" value="NZ_CP071444.1"/>
</dbReference>
<name>A0A974XGG5_9FIRM</name>
<dbReference type="HAMAP" id="MF_00489">
    <property type="entry name" value="UPF0178"/>
    <property type="match status" value="1"/>
</dbReference>
<protein>
    <recommendedName>
        <fullName evidence="2">UPF0178 protein J0B03_08570</fullName>
    </recommendedName>
</protein>
<dbReference type="Proteomes" id="UP000663499">
    <property type="component" value="Chromosome"/>
</dbReference>
<organism evidence="3 4">
    <name type="scientific">Alkalibacter rhizosphaerae</name>
    <dbReference type="NCBI Taxonomy" id="2815577"/>
    <lineage>
        <taxon>Bacteria</taxon>
        <taxon>Bacillati</taxon>
        <taxon>Bacillota</taxon>
        <taxon>Clostridia</taxon>
        <taxon>Eubacteriales</taxon>
        <taxon>Eubacteriaceae</taxon>
        <taxon>Alkalibacter</taxon>
    </lineage>
</organism>
<dbReference type="Pfam" id="PF02639">
    <property type="entry name" value="DUF188"/>
    <property type="match status" value="1"/>
</dbReference>
<evidence type="ECO:0000256" key="2">
    <source>
        <dbReference type="HAMAP-Rule" id="MF_00489"/>
    </source>
</evidence>